<reference evidence="1 2" key="1">
    <citation type="submission" date="2019-11" db="EMBL/GenBank/DDBJ databases">
        <title>Novel species isolated from a subtropical stream in China.</title>
        <authorList>
            <person name="Lu H."/>
        </authorList>
    </citation>
    <scope>NUCLEOTIDE SEQUENCE [LARGE SCALE GENOMIC DNA]</scope>
    <source>
        <strain evidence="1 2">FT80W</strain>
    </source>
</reference>
<accession>A0A6I2LA59</accession>
<dbReference type="GO" id="GO:0009350">
    <property type="term" value="C:ethanolamine ammonia-lyase complex"/>
    <property type="evidence" value="ECO:0007669"/>
    <property type="project" value="TreeGrafter"/>
</dbReference>
<evidence type="ECO:0000313" key="1">
    <source>
        <dbReference type="EMBL" id="MRW94690.1"/>
    </source>
</evidence>
<dbReference type="RefSeq" id="WP_195763706.1">
    <property type="nucleotide sequence ID" value="NZ_WKJK01000034.1"/>
</dbReference>
<dbReference type="AlphaFoldDB" id="A0A6I2LA59"/>
<keyword evidence="2" id="KW-1185">Reference proteome</keyword>
<proteinExistence type="predicted"/>
<feature type="non-terminal residue" evidence="1">
    <location>
        <position position="76"/>
    </location>
</feature>
<dbReference type="Proteomes" id="UP000433309">
    <property type="component" value="Unassembled WGS sequence"/>
</dbReference>
<sequence length="76" mass="8224">MKDELVIANPWRTLRRYTDARIGLGRTGVSQPTAEQLAFQLDHARARDAVHTPLDTAALEQAVRQALSSQPSAAGG</sequence>
<name>A0A6I2LA59_9BURK</name>
<organism evidence="1 2">
    <name type="scientific">Duganella guangzhouensis</name>
    <dbReference type="NCBI Taxonomy" id="2666084"/>
    <lineage>
        <taxon>Bacteria</taxon>
        <taxon>Pseudomonadati</taxon>
        <taxon>Pseudomonadota</taxon>
        <taxon>Betaproteobacteria</taxon>
        <taxon>Burkholderiales</taxon>
        <taxon>Oxalobacteraceae</taxon>
        <taxon>Telluria group</taxon>
        <taxon>Duganella</taxon>
    </lineage>
</organism>
<protein>
    <submittedName>
        <fullName evidence="1">Ethanolamine ammonia-lyase subunit EutC</fullName>
    </submittedName>
</protein>
<dbReference type="InterPro" id="IPR009246">
    <property type="entry name" value="EutC"/>
</dbReference>
<gene>
    <name evidence="1" type="ORF">GJ699_32465</name>
</gene>
<dbReference type="EMBL" id="WKJK01000034">
    <property type="protein sequence ID" value="MRW94690.1"/>
    <property type="molecule type" value="Genomic_DNA"/>
</dbReference>
<evidence type="ECO:0000313" key="2">
    <source>
        <dbReference type="Proteomes" id="UP000433309"/>
    </source>
</evidence>
<dbReference type="InterPro" id="IPR042255">
    <property type="entry name" value="EutC_N"/>
</dbReference>
<keyword evidence="1" id="KW-0456">Lyase</keyword>
<dbReference type="Gene3D" id="1.10.30.40">
    <property type="entry name" value="Ethanolamine ammonia-lyase light chain (EutC), N-terminal domain"/>
    <property type="match status" value="1"/>
</dbReference>
<dbReference type="PANTHER" id="PTHR39330:SF1">
    <property type="entry name" value="ETHANOLAMINE AMMONIA-LYASE SMALL SUBUNIT"/>
    <property type="match status" value="1"/>
</dbReference>
<dbReference type="PANTHER" id="PTHR39330">
    <property type="entry name" value="ETHANOLAMINE AMMONIA-LYASE LIGHT CHAIN"/>
    <property type="match status" value="1"/>
</dbReference>
<dbReference type="GO" id="GO:0006520">
    <property type="term" value="P:amino acid metabolic process"/>
    <property type="evidence" value="ECO:0007669"/>
    <property type="project" value="InterPro"/>
</dbReference>
<dbReference type="Pfam" id="PF05985">
    <property type="entry name" value="EutC"/>
    <property type="match status" value="1"/>
</dbReference>
<comment type="caution">
    <text evidence="1">The sequence shown here is derived from an EMBL/GenBank/DDBJ whole genome shotgun (WGS) entry which is preliminary data.</text>
</comment>
<dbReference type="GO" id="GO:0008851">
    <property type="term" value="F:ethanolamine ammonia-lyase activity"/>
    <property type="evidence" value="ECO:0007669"/>
    <property type="project" value="InterPro"/>
</dbReference>